<gene>
    <name evidence="1" type="ORF">AXF42_Ash012712</name>
</gene>
<dbReference type="EMBL" id="KZ454132">
    <property type="protein sequence ID" value="PKA46579.1"/>
    <property type="molecule type" value="Genomic_DNA"/>
</dbReference>
<dbReference type="Proteomes" id="UP000236161">
    <property type="component" value="Unassembled WGS sequence"/>
</dbReference>
<evidence type="ECO:0000313" key="2">
    <source>
        <dbReference type="Proteomes" id="UP000236161"/>
    </source>
</evidence>
<evidence type="ECO:0000313" key="1">
    <source>
        <dbReference type="EMBL" id="PKA46579.1"/>
    </source>
</evidence>
<organism evidence="1 2">
    <name type="scientific">Apostasia shenzhenica</name>
    <dbReference type="NCBI Taxonomy" id="1088818"/>
    <lineage>
        <taxon>Eukaryota</taxon>
        <taxon>Viridiplantae</taxon>
        <taxon>Streptophyta</taxon>
        <taxon>Embryophyta</taxon>
        <taxon>Tracheophyta</taxon>
        <taxon>Spermatophyta</taxon>
        <taxon>Magnoliopsida</taxon>
        <taxon>Liliopsida</taxon>
        <taxon>Asparagales</taxon>
        <taxon>Orchidaceae</taxon>
        <taxon>Apostasioideae</taxon>
        <taxon>Apostasia</taxon>
    </lineage>
</organism>
<reference evidence="1 2" key="1">
    <citation type="journal article" date="2017" name="Nature">
        <title>The Apostasia genome and the evolution of orchids.</title>
        <authorList>
            <person name="Zhang G.Q."/>
            <person name="Liu K.W."/>
            <person name="Li Z."/>
            <person name="Lohaus R."/>
            <person name="Hsiao Y.Y."/>
            <person name="Niu S.C."/>
            <person name="Wang J.Y."/>
            <person name="Lin Y.C."/>
            <person name="Xu Q."/>
            <person name="Chen L.J."/>
            <person name="Yoshida K."/>
            <person name="Fujiwara S."/>
            <person name="Wang Z.W."/>
            <person name="Zhang Y.Q."/>
            <person name="Mitsuda N."/>
            <person name="Wang M."/>
            <person name="Liu G.H."/>
            <person name="Pecoraro L."/>
            <person name="Huang H.X."/>
            <person name="Xiao X.J."/>
            <person name="Lin M."/>
            <person name="Wu X.Y."/>
            <person name="Wu W.L."/>
            <person name="Chen Y.Y."/>
            <person name="Chang S.B."/>
            <person name="Sakamoto S."/>
            <person name="Ohme-Takagi M."/>
            <person name="Yagi M."/>
            <person name="Zeng S.J."/>
            <person name="Shen C.Y."/>
            <person name="Yeh C.M."/>
            <person name="Luo Y.B."/>
            <person name="Tsai W.C."/>
            <person name="Van de Peer Y."/>
            <person name="Liu Z.J."/>
        </authorList>
    </citation>
    <scope>NUCLEOTIDE SEQUENCE [LARGE SCALE GENOMIC DNA]</scope>
    <source>
        <strain evidence="2">cv. Shenzhen</strain>
        <tissue evidence="1">Stem</tissue>
    </source>
</reference>
<keyword evidence="2" id="KW-1185">Reference proteome</keyword>
<dbReference type="AlphaFoldDB" id="A0A2H9ZTG4"/>
<protein>
    <submittedName>
        <fullName evidence="1">Uncharacterized protein</fullName>
    </submittedName>
</protein>
<name>A0A2H9ZTG4_9ASPA</name>
<accession>A0A2H9ZTG4</accession>
<sequence length="80" mass="8863">MQGCIRNCEAAHRTLWLRTKVRGCVELRGYARNCEAAQNSERGTARLRTKLRSCARNCEAALGTTGCVWNCEAAQNCKTA</sequence>
<proteinExistence type="predicted"/>